<dbReference type="Proteomes" id="UP000814033">
    <property type="component" value="Unassembled WGS sequence"/>
</dbReference>
<evidence type="ECO:0000313" key="2">
    <source>
        <dbReference type="Proteomes" id="UP000814033"/>
    </source>
</evidence>
<accession>A0ACB8RZE2</accession>
<reference evidence="1" key="2">
    <citation type="journal article" date="2022" name="New Phytol.">
        <title>Evolutionary transition to the ectomycorrhizal habit in the genomes of a hyperdiverse lineage of mushroom-forming fungi.</title>
        <authorList>
            <person name="Looney B."/>
            <person name="Miyauchi S."/>
            <person name="Morin E."/>
            <person name="Drula E."/>
            <person name="Courty P.E."/>
            <person name="Kohler A."/>
            <person name="Kuo A."/>
            <person name="LaButti K."/>
            <person name="Pangilinan J."/>
            <person name="Lipzen A."/>
            <person name="Riley R."/>
            <person name="Andreopoulos W."/>
            <person name="He G."/>
            <person name="Johnson J."/>
            <person name="Nolan M."/>
            <person name="Tritt A."/>
            <person name="Barry K.W."/>
            <person name="Grigoriev I.V."/>
            <person name="Nagy L.G."/>
            <person name="Hibbett D."/>
            <person name="Henrissat B."/>
            <person name="Matheny P.B."/>
            <person name="Labbe J."/>
            <person name="Martin F.M."/>
        </authorList>
    </citation>
    <scope>NUCLEOTIDE SEQUENCE</scope>
    <source>
        <strain evidence="1">FP105234-sp</strain>
    </source>
</reference>
<protein>
    <submittedName>
        <fullName evidence="1">Uncharacterized protein</fullName>
    </submittedName>
</protein>
<proteinExistence type="predicted"/>
<keyword evidence="2" id="KW-1185">Reference proteome</keyword>
<gene>
    <name evidence="1" type="ORF">FA95DRAFT_1489590</name>
</gene>
<reference evidence="1" key="1">
    <citation type="submission" date="2021-02" db="EMBL/GenBank/DDBJ databases">
        <authorList>
            <consortium name="DOE Joint Genome Institute"/>
            <person name="Ahrendt S."/>
            <person name="Looney B.P."/>
            <person name="Miyauchi S."/>
            <person name="Morin E."/>
            <person name="Drula E."/>
            <person name="Courty P.E."/>
            <person name="Chicoki N."/>
            <person name="Fauchery L."/>
            <person name="Kohler A."/>
            <person name="Kuo A."/>
            <person name="Labutti K."/>
            <person name="Pangilinan J."/>
            <person name="Lipzen A."/>
            <person name="Riley R."/>
            <person name="Andreopoulos W."/>
            <person name="He G."/>
            <person name="Johnson J."/>
            <person name="Barry K.W."/>
            <person name="Grigoriev I.V."/>
            <person name="Nagy L."/>
            <person name="Hibbett D."/>
            <person name="Henrissat B."/>
            <person name="Matheny P.B."/>
            <person name="Labbe J."/>
            <person name="Martin F."/>
        </authorList>
    </citation>
    <scope>NUCLEOTIDE SEQUENCE</scope>
    <source>
        <strain evidence="1">FP105234-sp</strain>
    </source>
</reference>
<name>A0ACB8RZE2_9AGAM</name>
<dbReference type="EMBL" id="MU275875">
    <property type="protein sequence ID" value="KAI0049263.1"/>
    <property type="molecule type" value="Genomic_DNA"/>
</dbReference>
<sequence>MSSSSDLSLPPTTPFPVRVISIHSKPSSSIARGTRLITYAFKSTGTPGAPSELFGTWDSPVEGTVSRWYIKEHDVVSRPTRVVSIQEPCKHEIQQGGLCAVCGADMTRLDYTGFSDVNRASIQMTHIANGPTVSFAEAQRIERETAAQLRKARKLSLIVDLDQTIVHATVDPTVGEWISEGEAWEERHRKRAGSAGKDKANGEEDDSDDTVSDDDDEVNPNWEALKDVKRFRLGPESFGMPAARPSGKAKGKERALENQGCLYYVKPRPGWQEFLSHVATKYEMHVYTMGTRAYAEEVCAAIDPEGKFFGGRLLSRDESGSMTQKSLERLFPVDTSMVVIIDDRADVWDWGPNLVKVIPYDFFVGIGDINSTFLPKVDASALPSIPPGSPGDPTRRSTPTPPPALPVPGSPSPLTSDSTLVAAADVAEVDEAEIVKKDMLTRNSLALEAQVEERPLAKLQEELQEVSDKEEDAEKAVDSTSAEEPSATPPDSKPPESPKHHRKPLLKNDDVELERVKKILDAVHQRYYDNYDRSKRPTNSRTIVPRYNATKYDTRELIINMRRESLSGVYLVFSGVIALGSKPQDSDVWLLAEAFGARCSTEISRQTTHLRTVKVDRAHERGGIKIVWLAWFVDSIARWARQDETPYLISDLQQRPDPRGADTASSSPVLDANQISSDPEPDADDWDVEPGERVSKGIEGGREGEGEGEGEGEETGDLEEERRSMERLDAMAFEFEADAWADADREVMEAMAESDDEDEDDGEDGDVSEGGAMSKKSGNASDSDAQSVTRSAIGCGSVESTSRRGKRKRMRSITPLETAGARPDDDELLRSPLAKRKKIAADRRNSSKLKESIVDEERPGTPPLPAPAFDRPDEGDEDMGDEDGGDSDSDDGDGDDDDDDDFLARELEEEMG</sequence>
<organism evidence="1 2">
    <name type="scientific">Auriscalpium vulgare</name>
    <dbReference type="NCBI Taxonomy" id="40419"/>
    <lineage>
        <taxon>Eukaryota</taxon>
        <taxon>Fungi</taxon>
        <taxon>Dikarya</taxon>
        <taxon>Basidiomycota</taxon>
        <taxon>Agaricomycotina</taxon>
        <taxon>Agaricomycetes</taxon>
        <taxon>Russulales</taxon>
        <taxon>Auriscalpiaceae</taxon>
        <taxon>Auriscalpium</taxon>
    </lineage>
</organism>
<evidence type="ECO:0000313" key="1">
    <source>
        <dbReference type="EMBL" id="KAI0049263.1"/>
    </source>
</evidence>
<comment type="caution">
    <text evidence="1">The sequence shown here is derived from an EMBL/GenBank/DDBJ whole genome shotgun (WGS) entry which is preliminary data.</text>
</comment>